<dbReference type="Proteomes" id="UP000275267">
    <property type="component" value="Unassembled WGS sequence"/>
</dbReference>
<protein>
    <submittedName>
        <fullName evidence="1">Uncharacterized protein</fullName>
    </submittedName>
</protein>
<gene>
    <name evidence="1" type="ORF">C2845_PM10G11130</name>
</gene>
<dbReference type="STRING" id="4540.A0A3L6PAS6"/>
<reference evidence="2" key="1">
    <citation type="journal article" date="2019" name="Nat. Commun.">
        <title>The genome of broomcorn millet.</title>
        <authorList>
            <person name="Zou C."/>
            <person name="Miki D."/>
            <person name="Li D."/>
            <person name="Tang Q."/>
            <person name="Xiao L."/>
            <person name="Rajput S."/>
            <person name="Deng P."/>
            <person name="Jia W."/>
            <person name="Huang R."/>
            <person name="Zhang M."/>
            <person name="Sun Y."/>
            <person name="Hu J."/>
            <person name="Fu X."/>
            <person name="Schnable P.S."/>
            <person name="Li F."/>
            <person name="Zhang H."/>
            <person name="Feng B."/>
            <person name="Zhu X."/>
            <person name="Liu R."/>
            <person name="Schnable J.C."/>
            <person name="Zhu J.-K."/>
            <person name="Zhang H."/>
        </authorList>
    </citation>
    <scope>NUCLEOTIDE SEQUENCE [LARGE SCALE GENOMIC DNA]</scope>
</reference>
<dbReference type="PANTHER" id="PTHR34835:SF69">
    <property type="entry name" value="UBIQUITIN-LIKE PROTEASE FAMILY PROFILE DOMAIN-CONTAINING PROTEIN"/>
    <property type="match status" value="1"/>
</dbReference>
<dbReference type="EMBL" id="PQIB02000018">
    <property type="protein sequence ID" value="RLM54573.1"/>
    <property type="molecule type" value="Genomic_DNA"/>
</dbReference>
<dbReference type="AlphaFoldDB" id="A0A3L6PAS6"/>
<organism evidence="1 2">
    <name type="scientific">Panicum miliaceum</name>
    <name type="common">Proso millet</name>
    <name type="synonym">Broomcorn millet</name>
    <dbReference type="NCBI Taxonomy" id="4540"/>
    <lineage>
        <taxon>Eukaryota</taxon>
        <taxon>Viridiplantae</taxon>
        <taxon>Streptophyta</taxon>
        <taxon>Embryophyta</taxon>
        <taxon>Tracheophyta</taxon>
        <taxon>Spermatophyta</taxon>
        <taxon>Magnoliopsida</taxon>
        <taxon>Liliopsida</taxon>
        <taxon>Poales</taxon>
        <taxon>Poaceae</taxon>
        <taxon>PACMAD clade</taxon>
        <taxon>Panicoideae</taxon>
        <taxon>Panicodae</taxon>
        <taxon>Paniceae</taxon>
        <taxon>Panicinae</taxon>
        <taxon>Panicum</taxon>
        <taxon>Panicum sect. Panicum</taxon>
    </lineage>
</organism>
<evidence type="ECO:0000313" key="2">
    <source>
        <dbReference type="Proteomes" id="UP000275267"/>
    </source>
</evidence>
<keyword evidence="2" id="KW-1185">Reference proteome</keyword>
<name>A0A3L6PAS6_PANMI</name>
<comment type="caution">
    <text evidence="1">The sequence shown here is derived from an EMBL/GenBank/DDBJ whole genome shotgun (WGS) entry which is preliminary data.</text>
</comment>
<accession>A0A3L6PAS6</accession>
<evidence type="ECO:0000313" key="1">
    <source>
        <dbReference type="EMBL" id="RLM54573.1"/>
    </source>
</evidence>
<dbReference type="OrthoDB" id="694371at2759"/>
<proteinExistence type="predicted"/>
<dbReference type="PANTHER" id="PTHR34835">
    <property type="entry name" value="OS07G0283600 PROTEIN-RELATED"/>
    <property type="match status" value="1"/>
</dbReference>
<sequence>MSGSSGHGLLKGDYGVASSRCSIRHLYDVICRFDERKKQLVRSIGFDDLLYFPDHRQINRRLSVWLMSRVQQMTKHLVIDGRTRIKFTKEDIGVVFGIPSSGRSVLEEGGPSKETVRRMMVRYFGAHGKENRSIKVAQEVLERRYDGIMSLDEDCFQVLYLDSIDLGSCNLDHNLFPRIRCFSSDRIRSMILADSGLGSDGEDRKEFGTSKLRSAYGICCEWAREFQRDGVGHVNFGNSALWEATISLARALNVPLEATGPLYLAVVDFETDSSHLTGFGRAPLLNTIFSIIEAYVRSFSYNTGIDCISCVLDGSSSEKPEMDGSNFLCGRMQKRLCSRGLAVYSTVAERVEKKSPGEIWNANFIVRRAMYKYYLCVRQLKVSGCIDLNALSYDDGSEDVIPPKKVRQALCEAKNPWQLGCEWRLDCSNGSILASGYCYW</sequence>